<name>A0ABV6T825_9RHOB</name>
<dbReference type="EMBL" id="JBHMQU010000088">
    <property type="protein sequence ID" value="MFC0813431.1"/>
    <property type="molecule type" value="Genomic_DNA"/>
</dbReference>
<proteinExistence type="predicted"/>
<evidence type="ECO:0000259" key="1">
    <source>
        <dbReference type="PROSITE" id="PS50104"/>
    </source>
</evidence>
<feature type="domain" description="TIR" evidence="1">
    <location>
        <begin position="1"/>
        <end position="122"/>
    </location>
</feature>
<accession>A0ABV6T825</accession>
<keyword evidence="3" id="KW-1185">Reference proteome</keyword>
<evidence type="ECO:0000313" key="3">
    <source>
        <dbReference type="Proteomes" id="UP001589920"/>
    </source>
</evidence>
<organism evidence="2 3">
    <name type="scientific">Paracoccus panacisoli</name>
    <dbReference type="NCBI Taxonomy" id="1510163"/>
    <lineage>
        <taxon>Bacteria</taxon>
        <taxon>Pseudomonadati</taxon>
        <taxon>Pseudomonadota</taxon>
        <taxon>Alphaproteobacteria</taxon>
        <taxon>Rhodobacterales</taxon>
        <taxon>Paracoccaceae</taxon>
        <taxon>Paracoccus</taxon>
    </lineage>
</organism>
<reference evidence="2 3" key="1">
    <citation type="submission" date="2024-09" db="EMBL/GenBank/DDBJ databases">
        <authorList>
            <person name="Sun Q."/>
            <person name="Mori K."/>
        </authorList>
    </citation>
    <scope>NUCLEOTIDE SEQUENCE [LARGE SCALE GENOMIC DNA]</scope>
    <source>
        <strain evidence="2 3">KCTC 42086</strain>
    </source>
</reference>
<gene>
    <name evidence="2" type="ORF">ACFHYO_15120</name>
</gene>
<dbReference type="SUPFAM" id="SSF52200">
    <property type="entry name" value="Toll/Interleukin receptor TIR domain"/>
    <property type="match status" value="1"/>
</dbReference>
<comment type="caution">
    <text evidence="2">The sequence shown here is derived from an EMBL/GenBank/DDBJ whole genome shotgun (WGS) entry which is preliminary data.</text>
</comment>
<dbReference type="Gene3D" id="3.40.50.10140">
    <property type="entry name" value="Toll/interleukin-1 receptor homology (TIR) domain"/>
    <property type="match status" value="1"/>
</dbReference>
<dbReference type="Proteomes" id="UP001589920">
    <property type="component" value="Unassembled WGS sequence"/>
</dbReference>
<dbReference type="RefSeq" id="WP_394321483.1">
    <property type="nucleotide sequence ID" value="NZ_JBHMQU010000088.1"/>
</dbReference>
<dbReference type="PROSITE" id="PS50104">
    <property type="entry name" value="TIR"/>
    <property type="match status" value="1"/>
</dbReference>
<dbReference type="Pfam" id="PF13676">
    <property type="entry name" value="TIR_2"/>
    <property type="match status" value="1"/>
</dbReference>
<evidence type="ECO:0000313" key="2">
    <source>
        <dbReference type="EMBL" id="MFC0813431.1"/>
    </source>
</evidence>
<sequence>MADVFISYSHEDRFFAELVEVKFLGKEISVWRDTRSLAGGAKWKSEIDAGIDKCKVLVLVLSPSSSNSNYVTYEWARAIAFGKSIIPIYISETKMHQKLEEIQYIDFRHHNDESWLRLVDQVKSVISGSEQVVGGVPGGDSEGIAMSDDAQNSKKAADIELANKVRNYLNEKGYRAMSFDRIRSNIDKDATDEILGQMINASAYFRPVKVRPGPGEPKSGLILK</sequence>
<protein>
    <submittedName>
        <fullName evidence="2">Toll/interleukin-1 receptor domain-containing protein</fullName>
    </submittedName>
</protein>
<dbReference type="InterPro" id="IPR000157">
    <property type="entry name" value="TIR_dom"/>
</dbReference>
<dbReference type="SMART" id="SM00255">
    <property type="entry name" value="TIR"/>
    <property type="match status" value="1"/>
</dbReference>
<keyword evidence="2" id="KW-0675">Receptor</keyword>
<dbReference type="InterPro" id="IPR035897">
    <property type="entry name" value="Toll_tir_struct_dom_sf"/>
</dbReference>